<dbReference type="RefSeq" id="WP_125403282.1">
    <property type="nucleotide sequence ID" value="NZ_JBEHHI010000003.1"/>
</dbReference>
<name>A0ABV3XX03_9RHOB</name>
<gene>
    <name evidence="3" type="ORF">Ga0609869_003037</name>
</gene>
<dbReference type="PANTHER" id="PTHR11091">
    <property type="entry name" value="OXIDOREDUCTASE-RELATED"/>
    <property type="match status" value="1"/>
</dbReference>
<comment type="caution">
    <text evidence="3">The sequence shown here is derived from an EMBL/GenBank/DDBJ whole genome shotgun (WGS) entry which is preliminary data.</text>
</comment>
<protein>
    <submittedName>
        <fullName evidence="3">Ureidoglycolate dehydrogenase (NAD+)</fullName>
    </submittedName>
</protein>
<sequence length="351" mass="36739">MLRVAVSDLRGFVDALMSAAGVDGAEAEVLSDNLLWNDLAGRANHGVERLPILLRRVKAGLIRTPAQMNLQEISPSAALLDADHGFGQVAGTRATDRAVELARATGVGAVGVQRSNFFGTGAYYINRAAEAGMISLVLSNSFPKVAAEGGYKPVLGTNPFGFGAPGRDGRSLIVDMSTAGLAGSTVRAYQRNGLDLPEGLVVDDRGRPVTDPNEAMKGTLLPASGAKGFGLALMVEVLSGVLTGAGISSQVASMYKDFERQGNSGHFIVALDVSRWMPLESFFERMDVLADMVACSGPAGSVRFPGEARWNAMAENRDRGISLEAKTSTGLRELAAGFGIDVPWQGSGPAV</sequence>
<accession>A0ABV3XX03</accession>
<keyword evidence="4" id="KW-1185">Reference proteome</keyword>
<dbReference type="PANTHER" id="PTHR11091:SF0">
    <property type="entry name" value="MALATE DEHYDROGENASE"/>
    <property type="match status" value="1"/>
</dbReference>
<dbReference type="Pfam" id="PF02615">
    <property type="entry name" value="Ldh_2"/>
    <property type="match status" value="1"/>
</dbReference>
<dbReference type="InterPro" id="IPR036111">
    <property type="entry name" value="Mal/L-sulfo/L-lacto_DH-like_sf"/>
</dbReference>
<dbReference type="Proteomes" id="UP001560019">
    <property type="component" value="Unassembled WGS sequence"/>
</dbReference>
<keyword evidence="2" id="KW-0560">Oxidoreductase</keyword>
<dbReference type="InterPro" id="IPR043144">
    <property type="entry name" value="Mal/L-sulf/L-lact_DH-like_ah"/>
</dbReference>
<dbReference type="EMBL" id="JBEHHI010000003">
    <property type="protein sequence ID" value="MEX5729684.1"/>
    <property type="molecule type" value="Genomic_DNA"/>
</dbReference>
<organism evidence="3 4">
    <name type="scientific">Rhodovulum iodosum</name>
    <dbReference type="NCBI Taxonomy" id="68291"/>
    <lineage>
        <taxon>Bacteria</taxon>
        <taxon>Pseudomonadati</taxon>
        <taxon>Pseudomonadota</taxon>
        <taxon>Alphaproteobacteria</taxon>
        <taxon>Rhodobacterales</taxon>
        <taxon>Paracoccaceae</taxon>
        <taxon>Rhodovulum</taxon>
    </lineage>
</organism>
<dbReference type="SUPFAM" id="SSF89733">
    <property type="entry name" value="L-sulfolactate dehydrogenase-like"/>
    <property type="match status" value="1"/>
</dbReference>
<dbReference type="InterPro" id="IPR043143">
    <property type="entry name" value="Mal/L-sulf/L-lact_DH-like_NADP"/>
</dbReference>
<evidence type="ECO:0000256" key="2">
    <source>
        <dbReference type="ARBA" id="ARBA00023002"/>
    </source>
</evidence>
<evidence type="ECO:0000256" key="1">
    <source>
        <dbReference type="ARBA" id="ARBA00006056"/>
    </source>
</evidence>
<reference evidence="3 4" key="1">
    <citation type="submission" date="2024-06" db="EMBL/GenBank/DDBJ databases">
        <title>Genome of Rhodovulum iodosum, a marine photoferrotroph.</title>
        <authorList>
            <person name="Bianchini G."/>
            <person name="Nikeleit V."/>
            <person name="Kappler A."/>
            <person name="Bryce C."/>
            <person name="Sanchez-Baracaldo P."/>
        </authorList>
    </citation>
    <scope>NUCLEOTIDE SEQUENCE [LARGE SCALE GENOMIC DNA]</scope>
    <source>
        <strain evidence="3 4">UT/N1</strain>
    </source>
</reference>
<evidence type="ECO:0000313" key="4">
    <source>
        <dbReference type="Proteomes" id="UP001560019"/>
    </source>
</evidence>
<comment type="similarity">
    <text evidence="1">Belongs to the LDH2/MDH2 oxidoreductase family.</text>
</comment>
<evidence type="ECO:0000313" key="3">
    <source>
        <dbReference type="EMBL" id="MEX5729684.1"/>
    </source>
</evidence>
<dbReference type="InterPro" id="IPR003767">
    <property type="entry name" value="Malate/L-lactate_DH-like"/>
</dbReference>
<proteinExistence type="inferred from homology"/>
<dbReference type="Gene3D" id="3.30.1370.60">
    <property type="entry name" value="Hypothetical oxidoreductase yiak, domain 2"/>
    <property type="match status" value="1"/>
</dbReference>
<dbReference type="Gene3D" id="1.10.1530.10">
    <property type="match status" value="1"/>
</dbReference>